<dbReference type="Gene3D" id="3.40.50.300">
    <property type="entry name" value="P-loop containing nucleotide triphosphate hydrolases"/>
    <property type="match status" value="1"/>
</dbReference>
<dbReference type="Gene3D" id="3.30.1220.10">
    <property type="entry name" value="CobW-like, C-terminal domain"/>
    <property type="match status" value="1"/>
</dbReference>
<evidence type="ECO:0000256" key="3">
    <source>
        <dbReference type="ARBA" id="ARBA00023186"/>
    </source>
</evidence>
<accession>A0ABV7G1W8</accession>
<dbReference type="InterPro" id="IPR027417">
    <property type="entry name" value="P-loop_NTPase"/>
</dbReference>
<keyword evidence="1" id="KW-0547">Nucleotide-binding</keyword>
<evidence type="ECO:0000256" key="5">
    <source>
        <dbReference type="ARBA" id="ARBA00045658"/>
    </source>
</evidence>
<comment type="caution">
    <text evidence="8">The sequence shown here is derived from an EMBL/GenBank/DDBJ whole genome shotgun (WGS) entry which is preliminary data.</text>
</comment>
<dbReference type="CDD" id="cd03112">
    <property type="entry name" value="CobW-like"/>
    <property type="match status" value="1"/>
</dbReference>
<comment type="catalytic activity">
    <reaction evidence="6">
        <text>GTP + H2O = GDP + phosphate + H(+)</text>
        <dbReference type="Rhea" id="RHEA:19669"/>
        <dbReference type="ChEBI" id="CHEBI:15377"/>
        <dbReference type="ChEBI" id="CHEBI:15378"/>
        <dbReference type="ChEBI" id="CHEBI:37565"/>
        <dbReference type="ChEBI" id="CHEBI:43474"/>
        <dbReference type="ChEBI" id="CHEBI:58189"/>
    </reaction>
    <physiologicalReaction direction="left-to-right" evidence="6">
        <dbReference type="Rhea" id="RHEA:19670"/>
    </physiologicalReaction>
</comment>
<evidence type="ECO:0000313" key="9">
    <source>
        <dbReference type="Proteomes" id="UP001595593"/>
    </source>
</evidence>
<reference evidence="9" key="1">
    <citation type="journal article" date="2019" name="Int. J. Syst. Evol. Microbiol.">
        <title>The Global Catalogue of Microorganisms (GCM) 10K type strain sequencing project: providing services to taxonomists for standard genome sequencing and annotation.</title>
        <authorList>
            <consortium name="The Broad Institute Genomics Platform"/>
            <consortium name="The Broad Institute Genome Sequencing Center for Infectious Disease"/>
            <person name="Wu L."/>
            <person name="Ma J."/>
        </authorList>
    </citation>
    <scope>NUCLEOTIDE SEQUENCE [LARGE SCALE GENOMIC DNA]</scope>
    <source>
        <strain evidence="9">KCTC 52094</strain>
    </source>
</reference>
<dbReference type="EMBL" id="JBHRTN010000010">
    <property type="protein sequence ID" value="MFC3125671.1"/>
    <property type="molecule type" value="Genomic_DNA"/>
</dbReference>
<dbReference type="InterPro" id="IPR011629">
    <property type="entry name" value="CobW-like_C"/>
</dbReference>
<dbReference type="SMART" id="SM00833">
    <property type="entry name" value="CobW_C"/>
    <property type="match status" value="1"/>
</dbReference>
<name>A0ABV7G1W8_9PROT</name>
<dbReference type="SUPFAM" id="SSF52540">
    <property type="entry name" value="P-loop containing nucleoside triphosphate hydrolases"/>
    <property type="match status" value="1"/>
</dbReference>
<keyword evidence="2" id="KW-0378">Hydrolase</keyword>
<organism evidence="8 9">
    <name type="scientific">Teichococcus globiformis</name>
    <dbReference type="NCBI Taxonomy" id="2307229"/>
    <lineage>
        <taxon>Bacteria</taxon>
        <taxon>Pseudomonadati</taxon>
        <taxon>Pseudomonadota</taxon>
        <taxon>Alphaproteobacteria</taxon>
        <taxon>Acetobacterales</taxon>
        <taxon>Roseomonadaceae</taxon>
        <taxon>Roseomonas</taxon>
    </lineage>
</organism>
<evidence type="ECO:0000259" key="7">
    <source>
        <dbReference type="SMART" id="SM00833"/>
    </source>
</evidence>
<comment type="similarity">
    <text evidence="4">Belongs to the SIMIBI class G3E GTPase family. ZNG1 subfamily.</text>
</comment>
<proteinExistence type="inferred from homology"/>
<feature type="domain" description="CobW C-terminal" evidence="7">
    <location>
        <begin position="248"/>
        <end position="343"/>
    </location>
</feature>
<dbReference type="InterPro" id="IPR051316">
    <property type="entry name" value="Zinc-reg_GTPase_activator"/>
</dbReference>
<protein>
    <submittedName>
        <fullName evidence="8">CobW family GTP-binding protein</fullName>
    </submittedName>
</protein>
<dbReference type="Pfam" id="PF07683">
    <property type="entry name" value="CobW_C"/>
    <property type="match status" value="1"/>
</dbReference>
<keyword evidence="9" id="KW-1185">Reference proteome</keyword>
<keyword evidence="3" id="KW-0143">Chaperone</keyword>
<dbReference type="Proteomes" id="UP001595593">
    <property type="component" value="Unassembled WGS sequence"/>
</dbReference>
<dbReference type="InterPro" id="IPR003495">
    <property type="entry name" value="CobW/HypB/UreG_nucleotide-bd"/>
</dbReference>
<comment type="function">
    <text evidence="5">Zinc chaperone that directly transfers zinc cofactor to target proteins, thereby activating them. Zinc is transferred from the CXCC motif in the GTPase domain to the zinc binding site in target proteins in a process requiring GTP hydrolysis.</text>
</comment>
<dbReference type="SUPFAM" id="SSF90002">
    <property type="entry name" value="Hypothetical protein YjiA, C-terminal domain"/>
    <property type="match status" value="1"/>
</dbReference>
<gene>
    <name evidence="8" type="ORF">ACFOD4_11395</name>
</gene>
<evidence type="ECO:0000256" key="1">
    <source>
        <dbReference type="ARBA" id="ARBA00022741"/>
    </source>
</evidence>
<dbReference type="PANTHER" id="PTHR13748:SF62">
    <property type="entry name" value="COBW DOMAIN-CONTAINING PROTEIN"/>
    <property type="match status" value="1"/>
</dbReference>
<dbReference type="InterPro" id="IPR036627">
    <property type="entry name" value="CobW-likC_sf"/>
</dbReference>
<dbReference type="Pfam" id="PF02492">
    <property type="entry name" value="cobW"/>
    <property type="match status" value="1"/>
</dbReference>
<sequence>MAADRLLPVTLLTGFLGAGKTTLLNNLLRQEAMAGTAVLINEFGETGLDHLLVETLEDEAVLLQAGCLCCTIRGDLARALEGIAKRVRDGQDLRRVIIETTGLADPLPILQTLMADPGTARHFALDGVVTVVDAVNGTATLDSQPEAERQAAVADRLLVSKADLTSQNKLSTLLARLAALNPVAEPRILGPGGLDAADIIGLSPETAPLRDEALLRWLKETAPAAHHHGSGGHHGHHHHDANRHDSRIHAFCLRFDSPLPWDGLATWLQMLTATRGDAVLRIKGILDVKGQDRPLAIHGVQGVWHAPALLPSWPDAMRPCSQMVFILRDMPRDVIEKGIAAFCAAAITPKRAEAADD</sequence>
<dbReference type="PANTHER" id="PTHR13748">
    <property type="entry name" value="COBW-RELATED"/>
    <property type="match status" value="1"/>
</dbReference>
<evidence type="ECO:0000256" key="4">
    <source>
        <dbReference type="ARBA" id="ARBA00034320"/>
    </source>
</evidence>
<evidence type="ECO:0000256" key="6">
    <source>
        <dbReference type="ARBA" id="ARBA00049117"/>
    </source>
</evidence>
<evidence type="ECO:0000313" key="8">
    <source>
        <dbReference type="EMBL" id="MFC3125671.1"/>
    </source>
</evidence>
<dbReference type="RefSeq" id="WP_379596524.1">
    <property type="nucleotide sequence ID" value="NZ_JBHRTN010000010.1"/>
</dbReference>
<evidence type="ECO:0000256" key="2">
    <source>
        <dbReference type="ARBA" id="ARBA00022801"/>
    </source>
</evidence>